<evidence type="ECO:0000313" key="5">
    <source>
        <dbReference type="Proteomes" id="UP000184356"/>
    </source>
</evidence>
<evidence type="ECO:0000259" key="3">
    <source>
        <dbReference type="Pfam" id="PF12697"/>
    </source>
</evidence>
<dbReference type="Proteomes" id="UP000184356">
    <property type="component" value="Unassembled WGS sequence"/>
</dbReference>
<dbReference type="Pfam" id="PF12697">
    <property type="entry name" value="Abhydrolase_6"/>
    <property type="match status" value="1"/>
</dbReference>
<dbReference type="RefSeq" id="XP_040700424.1">
    <property type="nucleotide sequence ID" value="XM_040842586.1"/>
</dbReference>
<evidence type="ECO:0000256" key="2">
    <source>
        <dbReference type="SAM" id="SignalP"/>
    </source>
</evidence>
<dbReference type="SUPFAM" id="SSF53474">
    <property type="entry name" value="alpha/beta-Hydrolases"/>
    <property type="match status" value="1"/>
</dbReference>
<evidence type="ECO:0000256" key="1">
    <source>
        <dbReference type="SAM" id="MobiDB-lite"/>
    </source>
</evidence>
<name>A0A1L9TB11_9EURO</name>
<reference evidence="5" key="1">
    <citation type="journal article" date="2017" name="Genome Biol.">
        <title>Comparative genomics reveals high biological diversity and specific adaptations in the industrially and medically important fungal genus Aspergillus.</title>
        <authorList>
            <person name="de Vries R.P."/>
            <person name="Riley R."/>
            <person name="Wiebenga A."/>
            <person name="Aguilar-Osorio G."/>
            <person name="Amillis S."/>
            <person name="Uchima C.A."/>
            <person name="Anderluh G."/>
            <person name="Asadollahi M."/>
            <person name="Askin M."/>
            <person name="Barry K."/>
            <person name="Battaglia E."/>
            <person name="Bayram O."/>
            <person name="Benocci T."/>
            <person name="Braus-Stromeyer S.A."/>
            <person name="Caldana C."/>
            <person name="Canovas D."/>
            <person name="Cerqueira G.C."/>
            <person name="Chen F."/>
            <person name="Chen W."/>
            <person name="Choi C."/>
            <person name="Clum A."/>
            <person name="Dos Santos R.A."/>
            <person name="Damasio A.R."/>
            <person name="Diallinas G."/>
            <person name="Emri T."/>
            <person name="Fekete E."/>
            <person name="Flipphi M."/>
            <person name="Freyberg S."/>
            <person name="Gallo A."/>
            <person name="Gournas C."/>
            <person name="Habgood R."/>
            <person name="Hainaut M."/>
            <person name="Harispe M.L."/>
            <person name="Henrissat B."/>
            <person name="Hilden K.S."/>
            <person name="Hope R."/>
            <person name="Hossain A."/>
            <person name="Karabika E."/>
            <person name="Karaffa L."/>
            <person name="Karanyi Z."/>
            <person name="Krasevec N."/>
            <person name="Kuo A."/>
            <person name="Kusch H."/>
            <person name="LaButti K."/>
            <person name="Lagendijk E.L."/>
            <person name="Lapidus A."/>
            <person name="Levasseur A."/>
            <person name="Lindquist E."/>
            <person name="Lipzen A."/>
            <person name="Logrieco A.F."/>
            <person name="MacCabe A."/>
            <person name="Maekelae M.R."/>
            <person name="Malavazi I."/>
            <person name="Melin P."/>
            <person name="Meyer V."/>
            <person name="Mielnichuk N."/>
            <person name="Miskei M."/>
            <person name="Molnar A.P."/>
            <person name="Mule G."/>
            <person name="Ngan C.Y."/>
            <person name="Orejas M."/>
            <person name="Orosz E."/>
            <person name="Ouedraogo J.P."/>
            <person name="Overkamp K.M."/>
            <person name="Park H.-S."/>
            <person name="Perrone G."/>
            <person name="Piumi F."/>
            <person name="Punt P.J."/>
            <person name="Ram A.F."/>
            <person name="Ramon A."/>
            <person name="Rauscher S."/>
            <person name="Record E."/>
            <person name="Riano-Pachon D.M."/>
            <person name="Robert V."/>
            <person name="Roehrig J."/>
            <person name="Ruller R."/>
            <person name="Salamov A."/>
            <person name="Salih N.S."/>
            <person name="Samson R.A."/>
            <person name="Sandor E."/>
            <person name="Sanguinetti M."/>
            <person name="Schuetze T."/>
            <person name="Sepcic K."/>
            <person name="Shelest E."/>
            <person name="Sherlock G."/>
            <person name="Sophianopoulou V."/>
            <person name="Squina F.M."/>
            <person name="Sun H."/>
            <person name="Susca A."/>
            <person name="Todd R.B."/>
            <person name="Tsang A."/>
            <person name="Unkles S.E."/>
            <person name="van de Wiele N."/>
            <person name="van Rossen-Uffink D."/>
            <person name="Oliveira J.V."/>
            <person name="Vesth T.C."/>
            <person name="Visser J."/>
            <person name="Yu J.-H."/>
            <person name="Zhou M."/>
            <person name="Andersen M.R."/>
            <person name="Archer D.B."/>
            <person name="Baker S.E."/>
            <person name="Benoit I."/>
            <person name="Brakhage A.A."/>
            <person name="Braus G.H."/>
            <person name="Fischer R."/>
            <person name="Frisvad J.C."/>
            <person name="Goldman G.H."/>
            <person name="Houbraken J."/>
            <person name="Oakley B."/>
            <person name="Pocsi I."/>
            <person name="Scazzocchio C."/>
            <person name="Seiboth B."/>
            <person name="vanKuyk P.A."/>
            <person name="Wortman J."/>
            <person name="Dyer P.S."/>
            <person name="Grigoriev I.V."/>
        </authorList>
    </citation>
    <scope>NUCLEOTIDE SEQUENCE [LARGE SCALE GENOMIC DNA]</scope>
    <source>
        <strain evidence="5">CBS 593.65</strain>
    </source>
</reference>
<dbReference type="OrthoDB" id="190201at2759"/>
<accession>A0A1L9TB11</accession>
<feature type="signal peptide" evidence="2">
    <location>
        <begin position="1"/>
        <end position="18"/>
    </location>
</feature>
<dbReference type="AlphaFoldDB" id="A0A1L9TB11"/>
<dbReference type="GeneID" id="63758659"/>
<dbReference type="STRING" id="1036612.A0A1L9TB11"/>
<dbReference type="EMBL" id="KV878590">
    <property type="protein sequence ID" value="OJJ56618.1"/>
    <property type="molecule type" value="Genomic_DNA"/>
</dbReference>
<evidence type="ECO:0000313" key="4">
    <source>
        <dbReference type="EMBL" id="OJJ56618.1"/>
    </source>
</evidence>
<dbReference type="VEuPathDB" id="FungiDB:ASPSYDRAFT_156739"/>
<feature type="region of interest" description="Disordered" evidence="1">
    <location>
        <begin position="21"/>
        <end position="47"/>
    </location>
</feature>
<gene>
    <name evidence="4" type="ORF">ASPSYDRAFT_156739</name>
</gene>
<protein>
    <recommendedName>
        <fullName evidence="3">AB hydrolase-1 domain-containing protein</fullName>
    </recommendedName>
</protein>
<feature type="chain" id="PRO_5012386115" description="AB hydrolase-1 domain-containing protein" evidence="2">
    <location>
        <begin position="19"/>
        <end position="410"/>
    </location>
</feature>
<feature type="domain" description="AB hydrolase-1" evidence="3">
    <location>
        <begin position="125"/>
        <end position="390"/>
    </location>
</feature>
<dbReference type="Gene3D" id="3.40.50.1820">
    <property type="entry name" value="alpha/beta hydrolase"/>
    <property type="match status" value="1"/>
</dbReference>
<proteinExistence type="predicted"/>
<dbReference type="InterPro" id="IPR000073">
    <property type="entry name" value="AB_hydrolase_1"/>
</dbReference>
<organism evidence="4 5">
    <name type="scientific">Aspergillus sydowii CBS 593.65</name>
    <dbReference type="NCBI Taxonomy" id="1036612"/>
    <lineage>
        <taxon>Eukaryota</taxon>
        <taxon>Fungi</taxon>
        <taxon>Dikarya</taxon>
        <taxon>Ascomycota</taxon>
        <taxon>Pezizomycotina</taxon>
        <taxon>Eurotiomycetes</taxon>
        <taxon>Eurotiomycetidae</taxon>
        <taxon>Eurotiales</taxon>
        <taxon>Aspergillaceae</taxon>
        <taxon>Aspergillus</taxon>
        <taxon>Aspergillus subgen. Nidulantes</taxon>
    </lineage>
</organism>
<dbReference type="InterPro" id="IPR029058">
    <property type="entry name" value="AB_hydrolase_fold"/>
</dbReference>
<sequence>MAPFLLAGFLALTGASNALPSSSSPSPSSLPSPSASPSPSGTPNHREGTCTNFDLSISVSANNSIYDIAQVNNDIDVIDFVWDVERWTAPESRIKAPYLVEDKFTINAQLCVPKNSGKILQIASHGFGFEKTYWDCEIQPSKYSYVDAALKAGYSILTYDRLGVGKSSKPDGHNVVQGPVEVEILKEITVLAREGKLAQFIASDDEKFFVPDFEKIVLVGHSMGSAFTIGALAEHGDIADGVVATGLIPHGKLAETGALGQSAFGLVYAASNDPVRFGDRGSGYLVQGSQTDANKLFFKKGFFEPELLAYGTEIKQTGTVGEFLSFGSTLRPAPGYTGPILFALAEFDFPACAGDCTGSYDLAAIKSESFPGASDVSVHIQPGSGHGLTMHTNATGHFEAIFSYLKRQGL</sequence>
<keyword evidence="2" id="KW-0732">Signal</keyword>
<keyword evidence="5" id="KW-1185">Reference proteome</keyword>